<dbReference type="AlphaFoldDB" id="A0AAV2ESF1"/>
<evidence type="ECO:0000313" key="1">
    <source>
        <dbReference type="EMBL" id="CAL1388864.1"/>
    </source>
</evidence>
<evidence type="ECO:0000313" key="2">
    <source>
        <dbReference type="Proteomes" id="UP001497516"/>
    </source>
</evidence>
<dbReference type="Proteomes" id="UP001497516">
    <property type="component" value="Chromosome 5"/>
</dbReference>
<organism evidence="1 2">
    <name type="scientific">Linum trigynum</name>
    <dbReference type="NCBI Taxonomy" id="586398"/>
    <lineage>
        <taxon>Eukaryota</taxon>
        <taxon>Viridiplantae</taxon>
        <taxon>Streptophyta</taxon>
        <taxon>Embryophyta</taxon>
        <taxon>Tracheophyta</taxon>
        <taxon>Spermatophyta</taxon>
        <taxon>Magnoliopsida</taxon>
        <taxon>eudicotyledons</taxon>
        <taxon>Gunneridae</taxon>
        <taxon>Pentapetalae</taxon>
        <taxon>rosids</taxon>
        <taxon>fabids</taxon>
        <taxon>Malpighiales</taxon>
        <taxon>Linaceae</taxon>
        <taxon>Linum</taxon>
    </lineage>
</organism>
<accession>A0AAV2ESF1</accession>
<sequence length="79" mass="9101">MFDPHRCHGVLRDTAHLPGMLAEVPGFFPPTISPKVVTLEGVRRHKKRTSLPGKTISGYKDKARSWNKWRSQMMQARSW</sequence>
<protein>
    <submittedName>
        <fullName evidence="1">Uncharacterized protein</fullName>
    </submittedName>
</protein>
<gene>
    <name evidence="1" type="ORF">LTRI10_LOCUS29764</name>
</gene>
<reference evidence="1 2" key="1">
    <citation type="submission" date="2024-04" db="EMBL/GenBank/DDBJ databases">
        <authorList>
            <person name="Fracassetti M."/>
        </authorList>
    </citation>
    <scope>NUCLEOTIDE SEQUENCE [LARGE SCALE GENOMIC DNA]</scope>
</reference>
<keyword evidence="2" id="KW-1185">Reference proteome</keyword>
<proteinExistence type="predicted"/>
<dbReference type="EMBL" id="OZ034818">
    <property type="protein sequence ID" value="CAL1388864.1"/>
    <property type="molecule type" value="Genomic_DNA"/>
</dbReference>
<name>A0AAV2ESF1_9ROSI</name>